<sequence>MHRIIAVFALLLTASAAFAAAPSPTSSSVPGHIRVVGWNGVSADDAFGRFTITVRDAYGAPVANSIVLVDFAMLSDVRLGANQYDPSVVTNCPHRCVRKATGPDGTASFTVVGRGTGSLHTLGVIQADVWADGVLIGRPRVEIFDLDGANGLGANDMSLWMDDYGQLQYFGRGDYDGDGRLGANDLAIWLMALGGGGSTQSVPLACP</sequence>
<evidence type="ECO:0000313" key="3">
    <source>
        <dbReference type="Proteomes" id="UP000696931"/>
    </source>
</evidence>
<dbReference type="InterPro" id="IPR018247">
    <property type="entry name" value="EF_Hand_1_Ca_BS"/>
</dbReference>
<dbReference type="AlphaFoldDB" id="A0A933SDA3"/>
<feature type="signal peptide" evidence="1">
    <location>
        <begin position="1"/>
        <end position="19"/>
    </location>
</feature>
<organism evidence="2 3">
    <name type="scientific">Eiseniibacteriota bacterium</name>
    <dbReference type="NCBI Taxonomy" id="2212470"/>
    <lineage>
        <taxon>Bacteria</taxon>
        <taxon>Candidatus Eiseniibacteriota</taxon>
    </lineage>
</organism>
<feature type="chain" id="PRO_5037071694" description="EF-hand domain-containing protein" evidence="1">
    <location>
        <begin position="20"/>
        <end position="207"/>
    </location>
</feature>
<dbReference type="EMBL" id="JACRIW010000020">
    <property type="protein sequence ID" value="MBI5168338.1"/>
    <property type="molecule type" value="Genomic_DNA"/>
</dbReference>
<name>A0A933SDA3_UNCEI</name>
<gene>
    <name evidence="2" type="ORF">HZA61_02500</name>
</gene>
<evidence type="ECO:0008006" key="4">
    <source>
        <dbReference type="Google" id="ProtNLM"/>
    </source>
</evidence>
<protein>
    <recommendedName>
        <fullName evidence="4">EF-hand domain-containing protein</fullName>
    </recommendedName>
</protein>
<dbReference type="PROSITE" id="PS00018">
    <property type="entry name" value="EF_HAND_1"/>
    <property type="match status" value="1"/>
</dbReference>
<accession>A0A933SDA3</accession>
<proteinExistence type="predicted"/>
<dbReference type="Proteomes" id="UP000696931">
    <property type="component" value="Unassembled WGS sequence"/>
</dbReference>
<comment type="caution">
    <text evidence="2">The sequence shown here is derived from an EMBL/GenBank/DDBJ whole genome shotgun (WGS) entry which is preliminary data.</text>
</comment>
<reference evidence="2" key="1">
    <citation type="submission" date="2020-07" db="EMBL/GenBank/DDBJ databases">
        <title>Huge and variable diversity of episymbiotic CPR bacteria and DPANN archaea in groundwater ecosystems.</title>
        <authorList>
            <person name="He C.Y."/>
            <person name="Keren R."/>
            <person name="Whittaker M."/>
            <person name="Farag I.F."/>
            <person name="Doudna J."/>
            <person name="Cate J.H.D."/>
            <person name="Banfield J.F."/>
        </authorList>
    </citation>
    <scope>NUCLEOTIDE SEQUENCE</scope>
    <source>
        <strain evidence="2">NC_groundwater_1813_Pr3_B-0.1um_71_17</strain>
    </source>
</reference>
<evidence type="ECO:0000256" key="1">
    <source>
        <dbReference type="SAM" id="SignalP"/>
    </source>
</evidence>
<keyword evidence="1" id="KW-0732">Signal</keyword>
<evidence type="ECO:0000313" key="2">
    <source>
        <dbReference type="EMBL" id="MBI5168338.1"/>
    </source>
</evidence>